<dbReference type="GO" id="GO:0016020">
    <property type="term" value="C:membrane"/>
    <property type="evidence" value="ECO:0007669"/>
    <property type="project" value="UniProtKB-SubCell"/>
</dbReference>
<feature type="transmembrane region" description="Helical" evidence="5">
    <location>
        <begin position="183"/>
        <end position="201"/>
    </location>
</feature>
<keyword evidence="3 5" id="KW-1133">Transmembrane helix</keyword>
<dbReference type="Pfam" id="PF00361">
    <property type="entry name" value="Proton_antipo_M"/>
    <property type="match status" value="1"/>
</dbReference>
<evidence type="ECO:0000256" key="3">
    <source>
        <dbReference type="ARBA" id="ARBA00022989"/>
    </source>
</evidence>
<evidence type="ECO:0000259" key="6">
    <source>
        <dbReference type="Pfam" id="PF00361"/>
    </source>
</evidence>
<evidence type="ECO:0000256" key="1">
    <source>
        <dbReference type="ARBA" id="ARBA00004141"/>
    </source>
</evidence>
<dbReference type="GO" id="GO:0003954">
    <property type="term" value="F:NADH dehydrogenase activity"/>
    <property type="evidence" value="ECO:0007669"/>
    <property type="project" value="TreeGrafter"/>
</dbReference>
<dbReference type="GO" id="GO:0008137">
    <property type="term" value="F:NADH dehydrogenase (ubiquinone) activity"/>
    <property type="evidence" value="ECO:0007669"/>
    <property type="project" value="InterPro"/>
</dbReference>
<feature type="transmembrane region" description="Helical" evidence="5">
    <location>
        <begin position="6"/>
        <end position="26"/>
    </location>
</feature>
<feature type="transmembrane region" description="Helical" evidence="5">
    <location>
        <begin position="285"/>
        <end position="303"/>
    </location>
</feature>
<accession>A0A382BMS7</accession>
<dbReference type="GO" id="GO:0015990">
    <property type="term" value="P:electron transport coupled proton transport"/>
    <property type="evidence" value="ECO:0007669"/>
    <property type="project" value="TreeGrafter"/>
</dbReference>
<evidence type="ECO:0008006" key="9">
    <source>
        <dbReference type="Google" id="ProtNLM"/>
    </source>
</evidence>
<evidence type="ECO:0000259" key="7">
    <source>
        <dbReference type="Pfam" id="PF00662"/>
    </source>
</evidence>
<name>A0A382BMS7_9ZZZZ</name>
<evidence type="ECO:0000313" key="8">
    <source>
        <dbReference type="EMBL" id="SVB14939.1"/>
    </source>
</evidence>
<organism evidence="8">
    <name type="scientific">marine metagenome</name>
    <dbReference type="NCBI Taxonomy" id="408172"/>
    <lineage>
        <taxon>unclassified sequences</taxon>
        <taxon>metagenomes</taxon>
        <taxon>ecological metagenomes</taxon>
    </lineage>
</organism>
<proteinExistence type="predicted"/>
<feature type="transmembrane region" description="Helical" evidence="5">
    <location>
        <begin position="143"/>
        <end position="162"/>
    </location>
</feature>
<evidence type="ECO:0000256" key="5">
    <source>
        <dbReference type="SAM" id="Phobius"/>
    </source>
</evidence>
<dbReference type="EMBL" id="UINC01030475">
    <property type="protein sequence ID" value="SVB14939.1"/>
    <property type="molecule type" value="Genomic_DNA"/>
</dbReference>
<feature type="domain" description="NADH:quinone oxidoreductase/Mrp antiporter transmembrane" evidence="6">
    <location>
        <begin position="137"/>
        <end position="360"/>
    </location>
</feature>
<feature type="transmembrane region" description="Helical" evidence="5">
    <location>
        <begin position="120"/>
        <end position="137"/>
    </location>
</feature>
<dbReference type="PRINTS" id="PR01434">
    <property type="entry name" value="NADHDHGNASE5"/>
</dbReference>
<feature type="domain" description="NADH-Ubiquinone oxidoreductase (complex I) chain 5 N-terminal" evidence="7">
    <location>
        <begin position="71"/>
        <end position="121"/>
    </location>
</feature>
<dbReference type="AlphaFoldDB" id="A0A382BMS7"/>
<feature type="transmembrane region" description="Helical" evidence="5">
    <location>
        <begin position="254"/>
        <end position="279"/>
    </location>
</feature>
<dbReference type="InterPro" id="IPR003945">
    <property type="entry name" value="NU5C-like"/>
</dbReference>
<feature type="transmembrane region" description="Helical" evidence="5">
    <location>
        <begin position="310"/>
        <end position="330"/>
    </location>
</feature>
<dbReference type="Pfam" id="PF00662">
    <property type="entry name" value="Proton_antipo_N"/>
    <property type="match status" value="1"/>
</dbReference>
<dbReference type="InterPro" id="IPR001516">
    <property type="entry name" value="Proton_antipo_N"/>
</dbReference>
<dbReference type="InterPro" id="IPR018393">
    <property type="entry name" value="NADHpl_OxRdtase_5_subgr"/>
</dbReference>
<reference evidence="8" key="1">
    <citation type="submission" date="2018-05" db="EMBL/GenBank/DDBJ databases">
        <authorList>
            <person name="Lanie J.A."/>
            <person name="Ng W.-L."/>
            <person name="Kazmierczak K.M."/>
            <person name="Andrzejewski T.M."/>
            <person name="Davidsen T.M."/>
            <person name="Wayne K.J."/>
            <person name="Tettelin H."/>
            <person name="Glass J.I."/>
            <person name="Rusch D."/>
            <person name="Podicherti R."/>
            <person name="Tsui H.-C.T."/>
            <person name="Winkler M.E."/>
        </authorList>
    </citation>
    <scope>NUCLEOTIDE SEQUENCE</scope>
</reference>
<feature type="transmembrane region" description="Helical" evidence="5">
    <location>
        <begin position="89"/>
        <end position="108"/>
    </location>
</feature>
<dbReference type="NCBIfam" id="TIGR01974">
    <property type="entry name" value="NDH_I_L"/>
    <property type="match status" value="1"/>
</dbReference>
<keyword evidence="2 5" id="KW-0812">Transmembrane</keyword>
<dbReference type="PANTHER" id="PTHR42829:SF2">
    <property type="entry name" value="NADH-UBIQUINONE OXIDOREDUCTASE CHAIN 5"/>
    <property type="match status" value="1"/>
</dbReference>
<keyword evidence="4 5" id="KW-0472">Membrane</keyword>
<sequence>MENYSTTLALLNLFLPLASFLILILFGKKIGSSAHWLALPFIGAMLCTSLSFFLKIFINIGEPILEISVRWFSTRSFSVNLGFLINNEAAIMLFVVSLISFLVHLYSVGYMEGDPRYSRYFAYLGIFTFSMNGIVLADSLIMMYIFWELVGLSSYLLIGFWFEKNSAADACKKAFLTNRVGDIGMFIGIMILFFSIGTFQIDGLIEGVRDGAFAGNMTLLTVAGILVFMGAVGKSAQFPLHIWLPDAMEGPTPVSALIHAATMVAAGVYMVIRIFPILTPDALEIIAYIGGITAIMAAIIAITQNDIKRVLAYSTVSQLGYMIMALGVGAYQAGFFHLTTHAMFKACLFLCSGSIIHAMH</sequence>
<feature type="non-terminal residue" evidence="8">
    <location>
        <position position="360"/>
    </location>
</feature>
<protein>
    <recommendedName>
        <fullName evidence="9">NADH:quinone oxidoreductase/Mrp antiporter membrane subunit domain-containing protein</fullName>
    </recommendedName>
</protein>
<feature type="transmembrane region" description="Helical" evidence="5">
    <location>
        <begin position="213"/>
        <end position="233"/>
    </location>
</feature>
<dbReference type="InterPro" id="IPR001750">
    <property type="entry name" value="ND/Mrp_TM"/>
</dbReference>
<dbReference type="PANTHER" id="PTHR42829">
    <property type="entry name" value="NADH-UBIQUINONE OXIDOREDUCTASE CHAIN 5"/>
    <property type="match status" value="1"/>
</dbReference>
<evidence type="ECO:0000256" key="4">
    <source>
        <dbReference type="ARBA" id="ARBA00023136"/>
    </source>
</evidence>
<dbReference type="GO" id="GO:0042773">
    <property type="term" value="P:ATP synthesis coupled electron transport"/>
    <property type="evidence" value="ECO:0007669"/>
    <property type="project" value="InterPro"/>
</dbReference>
<evidence type="ECO:0000256" key="2">
    <source>
        <dbReference type="ARBA" id="ARBA00022692"/>
    </source>
</evidence>
<gene>
    <name evidence="8" type="ORF">METZ01_LOCUS167793</name>
</gene>
<feature type="transmembrane region" description="Helical" evidence="5">
    <location>
        <begin position="38"/>
        <end position="58"/>
    </location>
</feature>
<comment type="subcellular location">
    <subcellularLocation>
        <location evidence="1">Membrane</location>
        <topology evidence="1">Multi-pass membrane protein</topology>
    </subcellularLocation>
</comment>